<gene>
    <name evidence="12" type="ORF">JKF63_05219</name>
</gene>
<dbReference type="KEGG" id="phet:94291264"/>
<dbReference type="InterPro" id="IPR018108">
    <property type="entry name" value="MCP_transmembrane"/>
</dbReference>
<keyword evidence="8 9" id="KW-0472">Membrane</keyword>
<keyword evidence="13" id="KW-1185">Reference proteome</keyword>
<dbReference type="EMBL" id="JAFJZO010000016">
    <property type="protein sequence ID" value="KAG5508721.1"/>
    <property type="molecule type" value="Genomic_DNA"/>
</dbReference>
<protein>
    <recommendedName>
        <fullName evidence="14">Mitochondrial ornithine transporter 1</fullName>
    </recommendedName>
</protein>
<evidence type="ECO:0000256" key="1">
    <source>
        <dbReference type="ARBA" id="ARBA00004225"/>
    </source>
</evidence>
<dbReference type="RefSeq" id="XP_067758189.1">
    <property type="nucleotide sequence ID" value="XM_067901187.1"/>
</dbReference>
<dbReference type="PANTHER" id="PTHR45624:SF12">
    <property type="entry name" value="MITOCHONDRIAL ORNITHINE TRANSPORTER 1"/>
    <property type="match status" value="1"/>
</dbReference>
<keyword evidence="4 9" id="KW-0812">Transmembrane</keyword>
<comment type="similarity">
    <text evidence="2 10">Belongs to the mitochondrial carrier (TC 2.A.29) family.</text>
</comment>
<comment type="caution">
    <text evidence="12">The sequence shown here is derived from an EMBL/GenBank/DDBJ whole genome shotgun (WGS) entry which is preliminary data.</text>
</comment>
<dbReference type="SUPFAM" id="SSF103506">
    <property type="entry name" value="Mitochondrial carrier"/>
    <property type="match status" value="1"/>
</dbReference>
<evidence type="ECO:0000256" key="4">
    <source>
        <dbReference type="ARBA" id="ARBA00022692"/>
    </source>
</evidence>
<keyword evidence="5" id="KW-0677">Repeat</keyword>
<feature type="repeat" description="Solcar" evidence="9">
    <location>
        <begin position="158"/>
        <end position="248"/>
    </location>
</feature>
<dbReference type="GO" id="GO:0031966">
    <property type="term" value="C:mitochondrial membrane"/>
    <property type="evidence" value="ECO:0007669"/>
    <property type="project" value="UniProtKB-SubCell"/>
</dbReference>
<proteinExistence type="inferred from homology"/>
<sequence length="381" mass="41535">MTDAIAHFTAGTAAGMAGVLAEYPLDTVKTRMQVSAPVKVPCICSPISVTTAISATAAAPRTTYWQCVSHLYQCGGVRSFYSGLSLPLAAQSAEAAVIFSVYNSSLQHFLRKQQLQPQEQEQGKISTSCGDHTPRLHGLRQDDSKHRQQQQQPQVPVWSSPAHWKASACAGFAVSFVLTPVEMLKCNRQMHSARPHWNHRQATARELARHLLSAHGVSGLYTGMAGTVMRAVLGNMAYFVSYEQCREWLAHGFARSSHDDEVVPMWHSMLAGGISGCCYWTIAYPADVAKTKMQVCPLARQQGFTRTLANVYSSGGAAALYRGWGVTVVRAFLSGSIVFTTHEHCCNYLRRSPSALTHVYDSAVASTPKPPQEPQAALISH</sequence>
<dbReference type="PANTHER" id="PTHR45624">
    <property type="entry name" value="MITOCHONDRIAL BASIC AMINO ACIDS TRANSPORTER-RELATED"/>
    <property type="match status" value="1"/>
</dbReference>
<dbReference type="PROSITE" id="PS50920">
    <property type="entry name" value="SOLCAR"/>
    <property type="match status" value="3"/>
</dbReference>
<evidence type="ECO:0000313" key="13">
    <source>
        <dbReference type="Proteomes" id="UP000674318"/>
    </source>
</evidence>
<evidence type="ECO:0000256" key="11">
    <source>
        <dbReference type="SAM" id="MobiDB-lite"/>
    </source>
</evidence>
<evidence type="ECO:0000256" key="8">
    <source>
        <dbReference type="ARBA" id="ARBA00023136"/>
    </source>
</evidence>
<evidence type="ECO:0000256" key="6">
    <source>
        <dbReference type="ARBA" id="ARBA00022989"/>
    </source>
</evidence>
<evidence type="ECO:0000256" key="3">
    <source>
        <dbReference type="ARBA" id="ARBA00022448"/>
    </source>
</evidence>
<keyword evidence="3 10" id="KW-0813">Transport</keyword>
<evidence type="ECO:0000256" key="2">
    <source>
        <dbReference type="ARBA" id="ARBA00006375"/>
    </source>
</evidence>
<evidence type="ECO:0000256" key="5">
    <source>
        <dbReference type="ARBA" id="ARBA00022737"/>
    </source>
</evidence>
<keyword evidence="7" id="KW-0496">Mitochondrion</keyword>
<dbReference type="Gene3D" id="1.50.40.10">
    <property type="entry name" value="Mitochondrial carrier domain"/>
    <property type="match status" value="2"/>
</dbReference>
<dbReference type="AlphaFoldDB" id="A0A836IWC6"/>
<dbReference type="InterPro" id="IPR023395">
    <property type="entry name" value="MCP_dom_sf"/>
</dbReference>
<accession>A0A836IWC6</accession>
<dbReference type="InterPro" id="IPR050567">
    <property type="entry name" value="Mitochondrial_Carrier"/>
</dbReference>
<dbReference type="Pfam" id="PF00153">
    <property type="entry name" value="Mito_carr"/>
    <property type="match status" value="3"/>
</dbReference>
<dbReference type="GO" id="GO:0000064">
    <property type="term" value="F:L-ornithine transmembrane transporter activity"/>
    <property type="evidence" value="ECO:0007669"/>
    <property type="project" value="TreeGrafter"/>
</dbReference>
<comment type="subcellular location">
    <subcellularLocation>
        <location evidence="1">Mitochondrion membrane</location>
        <topology evidence="1">Multi-pass membrane protein</topology>
    </subcellularLocation>
</comment>
<dbReference type="GeneID" id="94291264"/>
<organism evidence="12 13">
    <name type="scientific">Porcisia hertigi</name>
    <dbReference type="NCBI Taxonomy" id="2761500"/>
    <lineage>
        <taxon>Eukaryota</taxon>
        <taxon>Discoba</taxon>
        <taxon>Euglenozoa</taxon>
        <taxon>Kinetoplastea</taxon>
        <taxon>Metakinetoplastina</taxon>
        <taxon>Trypanosomatida</taxon>
        <taxon>Trypanosomatidae</taxon>
        <taxon>Leishmaniinae</taxon>
        <taxon>Porcisia</taxon>
    </lineage>
</organism>
<evidence type="ECO:0000256" key="9">
    <source>
        <dbReference type="PROSITE-ProRule" id="PRU00282"/>
    </source>
</evidence>
<dbReference type="GO" id="GO:1990575">
    <property type="term" value="P:mitochondrial L-ornithine transmembrane transport"/>
    <property type="evidence" value="ECO:0007669"/>
    <property type="project" value="TreeGrafter"/>
</dbReference>
<evidence type="ECO:0000313" key="12">
    <source>
        <dbReference type="EMBL" id="KAG5508721.1"/>
    </source>
</evidence>
<name>A0A836IWC6_9TRYP</name>
<feature type="region of interest" description="Disordered" evidence="11">
    <location>
        <begin position="113"/>
        <end position="159"/>
    </location>
</feature>
<dbReference type="OrthoDB" id="409586at2759"/>
<keyword evidence="6" id="KW-1133">Transmembrane helix</keyword>
<evidence type="ECO:0000256" key="10">
    <source>
        <dbReference type="RuleBase" id="RU000488"/>
    </source>
</evidence>
<reference evidence="12 13" key="1">
    <citation type="submission" date="2021-02" db="EMBL/GenBank/DDBJ databases">
        <title>Porcisia hertigi Genome sequencing and assembly.</title>
        <authorList>
            <person name="Almutairi H."/>
            <person name="Gatherer D."/>
        </authorList>
    </citation>
    <scope>NUCLEOTIDE SEQUENCE [LARGE SCALE GENOMIC DNA]</scope>
    <source>
        <strain evidence="12 13">C119</strain>
    </source>
</reference>
<evidence type="ECO:0008006" key="14">
    <source>
        <dbReference type="Google" id="ProtNLM"/>
    </source>
</evidence>
<dbReference type="Proteomes" id="UP000674318">
    <property type="component" value="Unassembled WGS sequence"/>
</dbReference>
<evidence type="ECO:0000256" key="7">
    <source>
        <dbReference type="ARBA" id="ARBA00023128"/>
    </source>
</evidence>
<feature type="repeat" description="Solcar" evidence="9">
    <location>
        <begin position="2"/>
        <end position="108"/>
    </location>
</feature>
<feature type="repeat" description="Solcar" evidence="9">
    <location>
        <begin position="263"/>
        <end position="348"/>
    </location>
</feature>